<evidence type="ECO:0000313" key="11">
    <source>
        <dbReference type="Proteomes" id="UP001159428"/>
    </source>
</evidence>
<evidence type="ECO:0000256" key="5">
    <source>
        <dbReference type="ARBA" id="ARBA00022705"/>
    </source>
</evidence>
<keyword evidence="4" id="KW-0548">Nucleotidyltransferase</keyword>
<sequence length="207" mass="23868">MEADTIANEPLHRWRLNTDHSHVALEWLHLQQHQVVEIWECQWEKLKREREDVCAFIDALNLSAPLNPRDAFFGGRTNALRLYHKVDETHGEKTPYFDFMSLYPWVNKNGKYPLGHPEIISQPGHTDLSRYFGLAKCTVPPPQGLFHPLLPYRHASKLTFPPCASCVAEEMSKPFLERTPVCTHTDSERQLVGTWCTPELLKAIEKG</sequence>
<evidence type="ECO:0000256" key="4">
    <source>
        <dbReference type="ARBA" id="ARBA00022695"/>
    </source>
</evidence>
<dbReference type="GO" id="GO:0000166">
    <property type="term" value="F:nucleotide binding"/>
    <property type="evidence" value="ECO:0007669"/>
    <property type="project" value="InterPro"/>
</dbReference>
<evidence type="ECO:0000256" key="8">
    <source>
        <dbReference type="ARBA" id="ARBA00049244"/>
    </source>
</evidence>
<evidence type="ECO:0000256" key="3">
    <source>
        <dbReference type="ARBA" id="ARBA00022679"/>
    </source>
</evidence>
<comment type="similarity">
    <text evidence="1">Belongs to the DNA polymerase type-B family.</text>
</comment>
<dbReference type="InterPro" id="IPR043502">
    <property type="entry name" value="DNA/RNA_pol_sf"/>
</dbReference>
<gene>
    <name evidence="10" type="ORF">PMEA_00011729</name>
</gene>
<proteinExistence type="inferred from homology"/>
<keyword evidence="3" id="KW-0808">Transferase</keyword>
<dbReference type="GO" id="GO:0006260">
    <property type="term" value="P:DNA replication"/>
    <property type="evidence" value="ECO:0007669"/>
    <property type="project" value="UniProtKB-KW"/>
</dbReference>
<name>A0AAU9WSR2_9CNID</name>
<evidence type="ECO:0000259" key="9">
    <source>
        <dbReference type="Pfam" id="PF03175"/>
    </source>
</evidence>
<comment type="catalytic activity">
    <reaction evidence="8">
        <text>DNA(n) + a 2'-deoxyribonucleoside 5'-triphosphate = DNA(n+1) + diphosphate</text>
        <dbReference type="Rhea" id="RHEA:22508"/>
        <dbReference type="Rhea" id="RHEA-COMP:17339"/>
        <dbReference type="Rhea" id="RHEA-COMP:17340"/>
        <dbReference type="ChEBI" id="CHEBI:33019"/>
        <dbReference type="ChEBI" id="CHEBI:61560"/>
        <dbReference type="ChEBI" id="CHEBI:173112"/>
        <dbReference type="EC" id="2.7.7.7"/>
    </reaction>
</comment>
<organism evidence="10 11">
    <name type="scientific">Pocillopora meandrina</name>
    <dbReference type="NCBI Taxonomy" id="46732"/>
    <lineage>
        <taxon>Eukaryota</taxon>
        <taxon>Metazoa</taxon>
        <taxon>Cnidaria</taxon>
        <taxon>Anthozoa</taxon>
        <taxon>Hexacorallia</taxon>
        <taxon>Scleractinia</taxon>
        <taxon>Astrocoeniina</taxon>
        <taxon>Pocilloporidae</taxon>
        <taxon>Pocillopora</taxon>
    </lineage>
</organism>
<dbReference type="Proteomes" id="UP001159428">
    <property type="component" value="Unassembled WGS sequence"/>
</dbReference>
<dbReference type="AlphaFoldDB" id="A0AAU9WSR2"/>
<keyword evidence="6" id="KW-0239">DNA-directed DNA polymerase</keyword>
<evidence type="ECO:0000256" key="7">
    <source>
        <dbReference type="ARBA" id="ARBA00023125"/>
    </source>
</evidence>
<evidence type="ECO:0000256" key="2">
    <source>
        <dbReference type="ARBA" id="ARBA00012417"/>
    </source>
</evidence>
<dbReference type="EMBL" id="CALNXJ010000020">
    <property type="protein sequence ID" value="CAH3124118.1"/>
    <property type="molecule type" value="Genomic_DNA"/>
</dbReference>
<feature type="domain" description="DNA-directed DNA polymerase family B mitochondria/virus" evidence="9">
    <location>
        <begin position="60"/>
        <end position="154"/>
    </location>
</feature>
<reference evidence="10 11" key="1">
    <citation type="submission" date="2022-05" db="EMBL/GenBank/DDBJ databases">
        <authorList>
            <consortium name="Genoscope - CEA"/>
            <person name="William W."/>
        </authorList>
    </citation>
    <scope>NUCLEOTIDE SEQUENCE [LARGE SCALE GENOMIC DNA]</scope>
</reference>
<dbReference type="SUPFAM" id="SSF56672">
    <property type="entry name" value="DNA/RNA polymerases"/>
    <property type="match status" value="1"/>
</dbReference>
<keyword evidence="7" id="KW-0238">DNA-binding</keyword>
<evidence type="ECO:0000313" key="10">
    <source>
        <dbReference type="EMBL" id="CAH3124118.1"/>
    </source>
</evidence>
<protein>
    <recommendedName>
        <fullName evidence="2">DNA-directed DNA polymerase</fullName>
        <ecNumber evidence="2">2.7.7.7</ecNumber>
    </recommendedName>
</protein>
<dbReference type="GO" id="GO:0003677">
    <property type="term" value="F:DNA binding"/>
    <property type="evidence" value="ECO:0007669"/>
    <property type="project" value="UniProtKB-KW"/>
</dbReference>
<dbReference type="GO" id="GO:0003887">
    <property type="term" value="F:DNA-directed DNA polymerase activity"/>
    <property type="evidence" value="ECO:0007669"/>
    <property type="project" value="UniProtKB-KW"/>
</dbReference>
<keyword evidence="11" id="KW-1185">Reference proteome</keyword>
<accession>A0AAU9WSR2</accession>
<comment type="caution">
    <text evidence="10">The sequence shown here is derived from an EMBL/GenBank/DDBJ whole genome shotgun (WGS) entry which is preliminary data.</text>
</comment>
<keyword evidence="5" id="KW-0235">DNA replication</keyword>
<evidence type="ECO:0000256" key="6">
    <source>
        <dbReference type="ARBA" id="ARBA00022932"/>
    </source>
</evidence>
<dbReference type="PANTHER" id="PTHR33568:SF3">
    <property type="entry name" value="DNA-DIRECTED DNA POLYMERASE"/>
    <property type="match status" value="1"/>
</dbReference>
<evidence type="ECO:0000256" key="1">
    <source>
        <dbReference type="ARBA" id="ARBA00005755"/>
    </source>
</evidence>
<dbReference type="EC" id="2.7.7.7" evidence="2"/>
<dbReference type="PANTHER" id="PTHR33568">
    <property type="entry name" value="DNA POLYMERASE"/>
    <property type="match status" value="1"/>
</dbReference>
<dbReference type="InterPro" id="IPR004868">
    <property type="entry name" value="DNA-dir_DNA_pol_B_mt/vir"/>
</dbReference>
<dbReference type="Pfam" id="PF03175">
    <property type="entry name" value="DNA_pol_B_2"/>
    <property type="match status" value="1"/>
</dbReference>